<dbReference type="AlphaFoldDB" id="A0AA95JHL2"/>
<organism evidence="1 2">
    <name type="scientific">Candidatus Cohnella colombiensis</name>
    <dbReference type="NCBI Taxonomy" id="3121368"/>
    <lineage>
        <taxon>Bacteria</taxon>
        <taxon>Bacillati</taxon>
        <taxon>Bacillota</taxon>
        <taxon>Bacilli</taxon>
        <taxon>Bacillales</taxon>
        <taxon>Paenibacillaceae</taxon>
        <taxon>Cohnella</taxon>
    </lineage>
</organism>
<reference evidence="1" key="1">
    <citation type="submission" date="2023-03" db="EMBL/GenBank/DDBJ databases">
        <title>Andean soil-derived lignocellulolytic bacterial consortium as a source of novel taxa and putative plastic-active enzymes.</title>
        <authorList>
            <person name="Diaz-Garcia L."/>
            <person name="Chuvochina M."/>
            <person name="Feuerriegel G."/>
            <person name="Bunk B."/>
            <person name="Sproer C."/>
            <person name="Streit W.R."/>
            <person name="Rodriguez L.M."/>
            <person name="Overmann J."/>
            <person name="Jimenez D.J."/>
        </authorList>
    </citation>
    <scope>NUCLEOTIDE SEQUENCE</scope>
    <source>
        <strain evidence="1">MAG 2441</strain>
    </source>
</reference>
<dbReference type="EMBL" id="CP119317">
    <property type="protein sequence ID" value="WEK56110.1"/>
    <property type="molecule type" value="Genomic_DNA"/>
</dbReference>
<keyword evidence="2" id="KW-1185">Reference proteome</keyword>
<proteinExistence type="predicted"/>
<name>A0AA95JHL2_9BACL</name>
<dbReference type="Proteomes" id="UP001178662">
    <property type="component" value="Chromosome"/>
</dbReference>
<sequence length="198" mass="22571">MASGRLDLFIAKVPTNTVVITLNCLDSSAELMEIPRNVSLTLEHGKARAIVHVQYLEGRECFADFIELSYVLARRLQLQPLRRYELTYNKISRTMTIQPSPISDARVYLTSHHASYLSIGYELISKLGIPERQGLPLTIQINKILTRLRLQVPANLSDDRIRLPATTFTKWKLAPNRLYVLKFDQRYSVLSISPISST</sequence>
<accession>A0AA95JHL2</accession>
<evidence type="ECO:0000313" key="2">
    <source>
        <dbReference type="Proteomes" id="UP001178662"/>
    </source>
</evidence>
<gene>
    <name evidence="1" type="ORF">P0Y55_08695</name>
</gene>
<evidence type="ECO:0000313" key="1">
    <source>
        <dbReference type="EMBL" id="WEK56110.1"/>
    </source>
</evidence>
<protein>
    <submittedName>
        <fullName evidence="1">Uncharacterized protein</fullName>
    </submittedName>
</protein>